<sequence>EEYRDLLRMMLLEGGRLVLLWGVRLNSVDGVWCQTLQIWDVLSVPKKAKALLQWVRRIQAEYDTSTEEHLDALRWLNPPDSEGVCVPRRWPQGLNFARTRRTS</sequence>
<feature type="non-terminal residue" evidence="1">
    <location>
        <position position="1"/>
    </location>
</feature>
<proteinExistence type="predicted"/>
<reference evidence="1 2" key="1">
    <citation type="journal article" date="2021" name="Sci. Rep.">
        <title>Genome sequencing of the multicellular alga Astrephomene provides insights into convergent evolution of germ-soma differentiation.</title>
        <authorList>
            <person name="Yamashita S."/>
            <person name="Yamamoto K."/>
            <person name="Matsuzaki R."/>
            <person name="Suzuki S."/>
            <person name="Yamaguchi H."/>
            <person name="Hirooka S."/>
            <person name="Minakuchi Y."/>
            <person name="Miyagishima S."/>
            <person name="Kawachi M."/>
            <person name="Toyoda A."/>
            <person name="Nozaki H."/>
        </authorList>
    </citation>
    <scope>NUCLEOTIDE SEQUENCE [LARGE SCALE GENOMIC DNA]</scope>
    <source>
        <strain evidence="1 2">NIES-4017</strain>
    </source>
</reference>
<gene>
    <name evidence="1" type="ORF">Agub_g10979</name>
</gene>
<dbReference type="Proteomes" id="UP001054857">
    <property type="component" value="Unassembled WGS sequence"/>
</dbReference>
<evidence type="ECO:0000313" key="2">
    <source>
        <dbReference type="Proteomes" id="UP001054857"/>
    </source>
</evidence>
<comment type="caution">
    <text evidence="1">The sequence shown here is derived from an EMBL/GenBank/DDBJ whole genome shotgun (WGS) entry which is preliminary data.</text>
</comment>
<accession>A0AAD3HQJ5</accession>
<dbReference type="EMBL" id="BMAR01000027">
    <property type="protein sequence ID" value="GFR48965.1"/>
    <property type="molecule type" value="Genomic_DNA"/>
</dbReference>
<organism evidence="1 2">
    <name type="scientific">Astrephomene gubernaculifera</name>
    <dbReference type="NCBI Taxonomy" id="47775"/>
    <lineage>
        <taxon>Eukaryota</taxon>
        <taxon>Viridiplantae</taxon>
        <taxon>Chlorophyta</taxon>
        <taxon>core chlorophytes</taxon>
        <taxon>Chlorophyceae</taxon>
        <taxon>CS clade</taxon>
        <taxon>Chlamydomonadales</taxon>
        <taxon>Astrephomenaceae</taxon>
        <taxon>Astrephomene</taxon>
    </lineage>
</organism>
<name>A0AAD3HQJ5_9CHLO</name>
<feature type="non-terminal residue" evidence="1">
    <location>
        <position position="103"/>
    </location>
</feature>
<protein>
    <submittedName>
        <fullName evidence="1">Uncharacterized protein</fullName>
    </submittedName>
</protein>
<dbReference type="AlphaFoldDB" id="A0AAD3HQJ5"/>
<keyword evidence="2" id="KW-1185">Reference proteome</keyword>
<evidence type="ECO:0000313" key="1">
    <source>
        <dbReference type="EMBL" id="GFR48965.1"/>
    </source>
</evidence>